<dbReference type="PRINTS" id="PR00368">
    <property type="entry name" value="FADPNR"/>
</dbReference>
<dbReference type="PROSITE" id="PS51379">
    <property type="entry name" value="4FE4S_FER_2"/>
    <property type="match status" value="1"/>
</dbReference>
<dbReference type="PANTHER" id="PTHR42783">
    <property type="entry name" value="GLUTAMATE SYNTHASE [NADPH] SMALL CHAIN"/>
    <property type="match status" value="1"/>
</dbReference>
<protein>
    <submittedName>
        <fullName evidence="2">Oxidoreductase</fullName>
    </submittedName>
</protein>
<dbReference type="InterPro" id="IPR009051">
    <property type="entry name" value="Helical_ferredxn"/>
</dbReference>
<dbReference type="Gene3D" id="3.50.50.60">
    <property type="entry name" value="FAD/NAD(P)-binding domain"/>
    <property type="match status" value="2"/>
</dbReference>
<dbReference type="Pfam" id="PF14691">
    <property type="entry name" value="Fer4_20"/>
    <property type="match status" value="1"/>
</dbReference>
<dbReference type="InterPro" id="IPR028261">
    <property type="entry name" value="DPD_II"/>
</dbReference>
<sequence length="468" mass="49217">MEDARPPQFSFQELLPPMTPHEASVEANRCLYCYDAPCLHACPTHIDIPTFIRKIATGNVSGAAHTILDANFLGGTCARVCPVQELCEGACVYGAHDKPIQIGRLQRFATDHLHARGEAPFTPAPPTGRRVAVVGSGPAGLSASAELAKQGHAVTLYEKRELGGGLSTYGIIVLREPVEVALREVEAVRELGVQVVTGHELTSRAELDGLLASHDAVVLGLGLGAVPALGIPGEAHILSGLDVIEASKLERPTGVGARAVVIGAGNTAIDAATIARRAGADTLMVYRRTEREMTAYHHEYLFALSEGIGFSFLTQPVEVLHEHGQVTGLRCVRMGLGAPDASGRARPEPVPGSDFVIPCDTVISAIGQEKPALAVTLGLDLDHGYIRVDDQMRTSLPRVYAGGDCVRARGNASTVMAVQDGKLIAASLGAVLGAQPTPVAPTRPPEVREHPLYHAAHGAAPHAETPHG</sequence>
<feature type="domain" description="4Fe-4S ferredoxin-type" evidence="1">
    <location>
        <begin position="21"/>
        <end position="54"/>
    </location>
</feature>
<comment type="caution">
    <text evidence="2">The sequence shown here is derived from an EMBL/GenBank/DDBJ whole genome shotgun (WGS) entry which is preliminary data.</text>
</comment>
<dbReference type="PANTHER" id="PTHR42783:SF3">
    <property type="entry name" value="GLUTAMATE SYNTHASE [NADPH] SMALL CHAIN-RELATED"/>
    <property type="match status" value="1"/>
</dbReference>
<name>A0A8H9GMB3_9DEIO</name>
<dbReference type="AlphaFoldDB" id="A0A8H9GMB3"/>
<keyword evidence="3" id="KW-1185">Reference proteome</keyword>
<dbReference type="Pfam" id="PF07992">
    <property type="entry name" value="Pyr_redox_2"/>
    <property type="match status" value="1"/>
</dbReference>
<dbReference type="GO" id="GO:0016491">
    <property type="term" value="F:oxidoreductase activity"/>
    <property type="evidence" value="ECO:0007669"/>
    <property type="project" value="InterPro"/>
</dbReference>
<dbReference type="InterPro" id="IPR036188">
    <property type="entry name" value="FAD/NAD-bd_sf"/>
</dbReference>
<dbReference type="RefSeq" id="WP_110833127.1">
    <property type="nucleotide sequence ID" value="NZ_BMQG01000003.1"/>
</dbReference>
<dbReference type="SUPFAM" id="SSF46548">
    <property type="entry name" value="alpha-helical ferredoxin"/>
    <property type="match status" value="1"/>
</dbReference>
<proteinExistence type="predicted"/>
<dbReference type="SUPFAM" id="SSF51971">
    <property type="entry name" value="Nucleotide-binding domain"/>
    <property type="match status" value="2"/>
</dbReference>
<dbReference type="GO" id="GO:0051536">
    <property type="term" value="F:iron-sulfur cluster binding"/>
    <property type="evidence" value="ECO:0007669"/>
    <property type="project" value="InterPro"/>
</dbReference>
<dbReference type="InterPro" id="IPR017896">
    <property type="entry name" value="4Fe4S_Fe-S-bd"/>
</dbReference>
<accession>A0A8H9GMB3</accession>
<dbReference type="PRINTS" id="PR00469">
    <property type="entry name" value="PNDRDTASEII"/>
</dbReference>
<evidence type="ECO:0000313" key="2">
    <source>
        <dbReference type="EMBL" id="GGM37170.1"/>
    </source>
</evidence>
<dbReference type="EMBL" id="BMQG01000003">
    <property type="protein sequence ID" value="GGM37170.1"/>
    <property type="molecule type" value="Genomic_DNA"/>
</dbReference>
<organism evidence="2 3">
    <name type="scientific">Deinococcus arenae</name>
    <dbReference type="NCBI Taxonomy" id="1452751"/>
    <lineage>
        <taxon>Bacteria</taxon>
        <taxon>Thermotogati</taxon>
        <taxon>Deinococcota</taxon>
        <taxon>Deinococci</taxon>
        <taxon>Deinococcales</taxon>
        <taxon>Deinococcaceae</taxon>
        <taxon>Deinococcus</taxon>
    </lineage>
</organism>
<evidence type="ECO:0000313" key="3">
    <source>
        <dbReference type="Proteomes" id="UP000600547"/>
    </source>
</evidence>
<dbReference type="Gene3D" id="1.10.1060.10">
    <property type="entry name" value="Alpha-helical ferredoxin"/>
    <property type="match status" value="1"/>
</dbReference>
<dbReference type="Proteomes" id="UP000600547">
    <property type="component" value="Unassembled WGS sequence"/>
</dbReference>
<reference evidence="3" key="1">
    <citation type="journal article" date="2019" name="Int. J. Syst. Evol. Microbiol.">
        <title>The Global Catalogue of Microorganisms (GCM) 10K type strain sequencing project: providing services to taxonomists for standard genome sequencing and annotation.</title>
        <authorList>
            <consortium name="The Broad Institute Genomics Platform"/>
            <consortium name="The Broad Institute Genome Sequencing Center for Infectious Disease"/>
            <person name="Wu L."/>
            <person name="Ma J."/>
        </authorList>
    </citation>
    <scope>NUCLEOTIDE SEQUENCE [LARGE SCALE GENOMIC DNA]</scope>
    <source>
        <strain evidence="3">JCM 31047</strain>
    </source>
</reference>
<dbReference type="InterPro" id="IPR023753">
    <property type="entry name" value="FAD/NAD-binding_dom"/>
</dbReference>
<evidence type="ECO:0000259" key="1">
    <source>
        <dbReference type="PROSITE" id="PS51379"/>
    </source>
</evidence>
<gene>
    <name evidence="2" type="ORF">GCM10008956_12050</name>
</gene>